<keyword evidence="3" id="KW-0732">Signal</keyword>
<sequence>MRNFAAPFAAALFLCTSGHALAQNWKQTSDGILVSPAAGSEKTIRLQVYGDGIIRVTSAPSAQLPATQSLMVVAKPLSNGFTVSEAPGHVTLQTPKASAEVDLATGNVSFRNARGEAVLAESGSPTFVPTTADGEPFLSVSQQFNRGTDEGFYGLGQHQNRQMNYNGEDVELAQHNMDVAIPFVVSTRNYGVLWDNNSITRFGNPKPYALVDEQLKVTADGGEPGFTAHYFLGDREIVTRQERSIDYQYIEDQAKWPTAAKAQTTAATSGQNTAGNAVGKQRVLWTGTLHPTATGTHKFRLYSSSYVKVVVDGKEVLQRWRQNWNPWYHNFDLPLTAGKGADIRVEWEPNAGYIALLHNDPMPDPDRHSLTLSSEVGKALDYYFIAGDSMDGVISGYRTLTGKAPLMPKWAYGFWQSRQRYNTQDELLGVLREYRKRGLPLDNIVQDWFYWPEDSWGCQCFDPKRFPNPQAMVEEIHRANANVMISVWAKFYPTTEQYKELDAVGGIYRRMVTPPEDKVKDKDFLKANYRDWVGPGYASAFYDPYNSKAKDIFSRQVIGSLATKNFDAWWLDSDEPDFHSNLSIEERQRRMGPTAAGPGAAFFNSFPLVHVEGFYSSLVKFKPDVRPFILTRSAFGGIQRASAAVWSGDVASRWDDLRDQVSAGVNFSMSGIPNWTHDIGGFANEERYAKQDPAHLAEWRELQTRWFQFGAFSPLFRSHGEFPYREIYELAPAASPTYRSMEWYDRLRYRLMPYIYTLGADAHFHDGTIMRGLVMDFASDPKTWNVDDQYLLGPAFLVAPVTEFKARSRNVYLPSGTRWYDLYSGRSFNGGQTISATAPYERMPVFVRAGSIVPTGPAIQNTREGRNGPLALLVYAGADGSFSLYEDDGVSRQYLNGAYSRIPLTYDDKSGTLTIGAREGTFPGMTAKRTIRVRLLRPDHPRTLAFDSSDVTVAYDGKPQTVKVPR</sequence>
<dbReference type="Pfam" id="PF01055">
    <property type="entry name" value="Glyco_hydro_31_2nd"/>
    <property type="match status" value="1"/>
</dbReference>
<comment type="similarity">
    <text evidence="1 2">Belongs to the glycosyl hydrolase 31 family.</text>
</comment>
<dbReference type="InterPro" id="IPR017853">
    <property type="entry name" value="GH"/>
</dbReference>
<dbReference type="PROSITE" id="PS51820">
    <property type="entry name" value="PA14"/>
    <property type="match status" value="1"/>
</dbReference>
<dbReference type="InterPro" id="IPR037524">
    <property type="entry name" value="PA14/GLEYA"/>
</dbReference>
<dbReference type="Gene3D" id="2.60.40.1760">
    <property type="entry name" value="glycosyl hydrolase (family 31)"/>
    <property type="match status" value="1"/>
</dbReference>
<dbReference type="InterPro" id="IPR013780">
    <property type="entry name" value="Glyco_hydro_b"/>
</dbReference>
<evidence type="ECO:0000259" key="4">
    <source>
        <dbReference type="PROSITE" id="PS51820"/>
    </source>
</evidence>
<dbReference type="Proteomes" id="UP001203058">
    <property type="component" value="Unassembled WGS sequence"/>
</dbReference>
<gene>
    <name evidence="5" type="ORF">LZ016_04950</name>
</gene>
<reference evidence="5 6" key="1">
    <citation type="submission" date="2022-03" db="EMBL/GenBank/DDBJ databases">
        <authorList>
            <person name="Jo J.-H."/>
            <person name="Im W.-T."/>
        </authorList>
    </citation>
    <scope>NUCLEOTIDE SEQUENCE [LARGE SCALE GENOMIC DNA]</scope>
    <source>
        <strain evidence="5 6">SM33</strain>
    </source>
</reference>
<feature type="chain" id="PRO_5047292743" evidence="3">
    <location>
        <begin position="23"/>
        <end position="966"/>
    </location>
</feature>
<proteinExistence type="inferred from homology"/>
<feature type="signal peptide" evidence="3">
    <location>
        <begin position="1"/>
        <end position="22"/>
    </location>
</feature>
<protein>
    <submittedName>
        <fullName evidence="5">DUF5110 domain-containing protein</fullName>
    </submittedName>
</protein>
<dbReference type="Pfam" id="PF17137">
    <property type="entry name" value="DUF5110"/>
    <property type="match status" value="1"/>
</dbReference>
<evidence type="ECO:0000256" key="1">
    <source>
        <dbReference type="ARBA" id="ARBA00007806"/>
    </source>
</evidence>
<dbReference type="RefSeq" id="WP_241446230.1">
    <property type="nucleotide sequence ID" value="NZ_JAKZHW010000001.1"/>
</dbReference>
<dbReference type="Gene3D" id="2.60.120.380">
    <property type="match status" value="1"/>
</dbReference>
<dbReference type="SUPFAM" id="SSF74650">
    <property type="entry name" value="Galactose mutarotase-like"/>
    <property type="match status" value="1"/>
</dbReference>
<keyword evidence="6" id="KW-1185">Reference proteome</keyword>
<dbReference type="InterPro" id="IPR048395">
    <property type="entry name" value="Glyco_hydro_31_C"/>
</dbReference>
<feature type="domain" description="PA14" evidence="4">
    <location>
        <begin position="221"/>
        <end position="374"/>
    </location>
</feature>
<dbReference type="InterPro" id="IPR051816">
    <property type="entry name" value="Glycosyl_Hydrolase_31"/>
</dbReference>
<keyword evidence="2" id="KW-0326">Glycosidase</keyword>
<dbReference type="SUPFAM" id="SSF51445">
    <property type="entry name" value="(Trans)glycosidases"/>
    <property type="match status" value="1"/>
</dbReference>
<dbReference type="Gene3D" id="2.60.40.1180">
    <property type="entry name" value="Golgi alpha-mannosidase II"/>
    <property type="match status" value="2"/>
</dbReference>
<dbReference type="PANTHER" id="PTHR43863:SF2">
    <property type="entry name" value="MALTASE-GLUCOAMYLASE"/>
    <property type="match status" value="1"/>
</dbReference>
<dbReference type="InterPro" id="IPR011658">
    <property type="entry name" value="PA14_dom"/>
</dbReference>
<dbReference type="CDD" id="cd06591">
    <property type="entry name" value="GH31_xylosidase_XylS"/>
    <property type="match status" value="1"/>
</dbReference>
<keyword evidence="2" id="KW-0378">Hydrolase</keyword>
<organism evidence="5 6">
    <name type="scientific">Sphingomonas telluris</name>
    <dbReference type="NCBI Taxonomy" id="2907998"/>
    <lineage>
        <taxon>Bacteria</taxon>
        <taxon>Pseudomonadati</taxon>
        <taxon>Pseudomonadota</taxon>
        <taxon>Alphaproteobacteria</taxon>
        <taxon>Sphingomonadales</taxon>
        <taxon>Sphingomonadaceae</taxon>
        <taxon>Sphingomonas</taxon>
    </lineage>
</organism>
<accession>A0ABS9VKE6</accession>
<dbReference type="CDD" id="cd14752">
    <property type="entry name" value="GH31_N"/>
    <property type="match status" value="2"/>
</dbReference>
<dbReference type="InterPro" id="IPR025887">
    <property type="entry name" value="Glyco_hydro_31_N_dom"/>
</dbReference>
<dbReference type="Gene3D" id="3.20.20.80">
    <property type="entry name" value="Glycosidases"/>
    <property type="match status" value="1"/>
</dbReference>
<dbReference type="InterPro" id="IPR011013">
    <property type="entry name" value="Gal_mutarotase_sf_dom"/>
</dbReference>
<dbReference type="Pfam" id="PF13802">
    <property type="entry name" value="Gal_mutarotas_2"/>
    <property type="match status" value="1"/>
</dbReference>
<dbReference type="Pfam" id="PF21365">
    <property type="entry name" value="Glyco_hydro_31_3rd"/>
    <property type="match status" value="1"/>
</dbReference>
<evidence type="ECO:0000313" key="5">
    <source>
        <dbReference type="EMBL" id="MCH8615448.1"/>
    </source>
</evidence>
<dbReference type="EMBL" id="JAKZHW010000001">
    <property type="protein sequence ID" value="MCH8615448.1"/>
    <property type="molecule type" value="Genomic_DNA"/>
</dbReference>
<dbReference type="SUPFAM" id="SSF56988">
    <property type="entry name" value="Anthrax protective antigen"/>
    <property type="match status" value="1"/>
</dbReference>
<comment type="caution">
    <text evidence="5">The sequence shown here is derived from an EMBL/GenBank/DDBJ whole genome shotgun (WGS) entry which is preliminary data.</text>
</comment>
<name>A0ABS9VKE6_9SPHN</name>
<dbReference type="PANTHER" id="PTHR43863">
    <property type="entry name" value="HYDROLASE, PUTATIVE (AFU_ORTHOLOGUE AFUA_1G03140)-RELATED"/>
    <property type="match status" value="1"/>
</dbReference>
<dbReference type="InterPro" id="IPR000322">
    <property type="entry name" value="Glyco_hydro_31_TIM"/>
</dbReference>
<dbReference type="InterPro" id="IPR033403">
    <property type="entry name" value="DUF5110"/>
</dbReference>
<evidence type="ECO:0000313" key="6">
    <source>
        <dbReference type="Proteomes" id="UP001203058"/>
    </source>
</evidence>
<dbReference type="SMART" id="SM00758">
    <property type="entry name" value="PA14"/>
    <property type="match status" value="1"/>
</dbReference>
<evidence type="ECO:0000256" key="2">
    <source>
        <dbReference type="RuleBase" id="RU361185"/>
    </source>
</evidence>
<dbReference type="Pfam" id="PF07691">
    <property type="entry name" value="PA14"/>
    <property type="match status" value="1"/>
</dbReference>
<dbReference type="SUPFAM" id="SSF51011">
    <property type="entry name" value="Glycosyl hydrolase domain"/>
    <property type="match status" value="1"/>
</dbReference>
<evidence type="ECO:0000256" key="3">
    <source>
        <dbReference type="SAM" id="SignalP"/>
    </source>
</evidence>